<dbReference type="EC" id="3.1.12.1" evidence="3 13"/>
<evidence type="ECO:0000256" key="11">
    <source>
        <dbReference type="ARBA" id="ARBA00023118"/>
    </source>
</evidence>
<dbReference type="GO" id="GO:0046872">
    <property type="term" value="F:metal ion binding"/>
    <property type="evidence" value="ECO:0007669"/>
    <property type="project" value="UniProtKB-KW"/>
</dbReference>
<dbReference type="PANTHER" id="PTHR36531">
    <property type="entry name" value="CRISPR-ASSOCIATED EXONUCLEASE CAS4"/>
    <property type="match status" value="1"/>
</dbReference>
<comment type="similarity">
    <text evidence="2 13">Belongs to the CRISPR-associated exonuclease Cas4 family.</text>
</comment>
<comment type="cofactor">
    <cofactor evidence="1">
        <name>[4Fe-4S] cluster</name>
        <dbReference type="ChEBI" id="CHEBI:49883"/>
    </cofactor>
</comment>
<reference evidence="15" key="2">
    <citation type="submission" date="2021-04" db="EMBL/GenBank/DDBJ databases">
        <authorList>
            <person name="Gilroy R."/>
        </authorList>
    </citation>
    <scope>NUCLEOTIDE SEQUENCE</scope>
    <source>
        <strain evidence="15">ChiSjej2B20-11307</strain>
    </source>
</reference>
<feature type="domain" description="DUF83" evidence="14">
    <location>
        <begin position="12"/>
        <end position="199"/>
    </location>
</feature>
<dbReference type="GO" id="GO:0004527">
    <property type="term" value="F:exonuclease activity"/>
    <property type="evidence" value="ECO:0007669"/>
    <property type="project" value="UniProtKB-KW"/>
</dbReference>
<dbReference type="NCBIfam" id="TIGR00372">
    <property type="entry name" value="cas4"/>
    <property type="match status" value="1"/>
</dbReference>
<evidence type="ECO:0000259" key="14">
    <source>
        <dbReference type="Pfam" id="PF01930"/>
    </source>
</evidence>
<keyword evidence="6 13" id="KW-0479">Metal-binding</keyword>
<protein>
    <recommendedName>
        <fullName evidence="4 13">CRISPR-associated exonuclease Cas4</fullName>
        <ecNumber evidence="3 13">3.1.12.1</ecNumber>
    </recommendedName>
</protein>
<organism evidence="15 16">
    <name type="scientific">Candidatus Mediterraneibacter pullicola</name>
    <dbReference type="NCBI Taxonomy" id="2838682"/>
    <lineage>
        <taxon>Bacteria</taxon>
        <taxon>Bacillati</taxon>
        <taxon>Bacillota</taxon>
        <taxon>Clostridia</taxon>
        <taxon>Lachnospirales</taxon>
        <taxon>Lachnospiraceae</taxon>
        <taxon>Mediterraneibacter</taxon>
    </lineage>
</organism>
<evidence type="ECO:0000256" key="13">
    <source>
        <dbReference type="RuleBase" id="RU365022"/>
    </source>
</evidence>
<evidence type="ECO:0000256" key="5">
    <source>
        <dbReference type="ARBA" id="ARBA00022722"/>
    </source>
</evidence>
<evidence type="ECO:0000256" key="7">
    <source>
        <dbReference type="ARBA" id="ARBA00022801"/>
    </source>
</evidence>
<sequence length="223" mass="26041">MEYPEDNYLMISGIQHFKFCRRQWALIHIEQQWAENTHTVIGELMHKKVHDPSLKETRKDLIIARALPVASRKLGVSGECDLVEFHKCEEGIKLHGHRGLYSVYPVEYKKGKPKLSEEDKLQLATQAMCLEEMFSTQVLEGAIFYGETRRREVVDITGELKDEVRSMFREMHDYYTRKYTPEVKYSKSCNACSLKDICLPALRKTVSVKSYINQMLWEDESVV</sequence>
<evidence type="ECO:0000256" key="9">
    <source>
        <dbReference type="ARBA" id="ARBA00023004"/>
    </source>
</evidence>
<evidence type="ECO:0000256" key="1">
    <source>
        <dbReference type="ARBA" id="ARBA00001966"/>
    </source>
</evidence>
<dbReference type="Proteomes" id="UP000824223">
    <property type="component" value="Unassembled WGS sequence"/>
</dbReference>
<dbReference type="InterPro" id="IPR022765">
    <property type="entry name" value="Dna2/Cas4_DUF83"/>
</dbReference>
<dbReference type="EMBL" id="DXAK01000012">
    <property type="protein sequence ID" value="HJA05982.1"/>
    <property type="molecule type" value="Genomic_DNA"/>
</dbReference>
<proteinExistence type="inferred from homology"/>
<dbReference type="InterPro" id="IPR051827">
    <property type="entry name" value="Cas4_exonuclease"/>
</dbReference>
<keyword evidence="10 13" id="KW-0411">Iron-sulfur</keyword>
<gene>
    <name evidence="15" type="primary">cas4</name>
    <name evidence="15" type="ORF">H9798_02365</name>
</gene>
<dbReference type="GO" id="GO:0051607">
    <property type="term" value="P:defense response to virus"/>
    <property type="evidence" value="ECO:0007669"/>
    <property type="project" value="UniProtKB-KW"/>
</dbReference>
<evidence type="ECO:0000256" key="6">
    <source>
        <dbReference type="ARBA" id="ARBA00022723"/>
    </source>
</evidence>
<evidence type="ECO:0000256" key="4">
    <source>
        <dbReference type="ARBA" id="ARBA00020049"/>
    </source>
</evidence>
<keyword evidence="11 13" id="KW-0051">Antiviral defense</keyword>
<evidence type="ECO:0000256" key="10">
    <source>
        <dbReference type="ARBA" id="ARBA00023014"/>
    </source>
</evidence>
<comment type="caution">
    <text evidence="15">The sequence shown here is derived from an EMBL/GenBank/DDBJ whole genome shotgun (WGS) entry which is preliminary data.</text>
</comment>
<comment type="cofactor">
    <cofactor evidence="13">
        <name>iron-sulfur cluster</name>
        <dbReference type="ChEBI" id="CHEBI:30408"/>
    </cofactor>
</comment>
<dbReference type="GO" id="GO:0051536">
    <property type="term" value="F:iron-sulfur cluster binding"/>
    <property type="evidence" value="ECO:0007669"/>
    <property type="project" value="UniProtKB-KW"/>
</dbReference>
<keyword evidence="8 13" id="KW-0269">Exonuclease</keyword>
<evidence type="ECO:0000313" key="15">
    <source>
        <dbReference type="EMBL" id="HJA05982.1"/>
    </source>
</evidence>
<comment type="function">
    <text evidence="13">CRISPR (clustered regularly interspaced short palindromic repeat) is an adaptive immune system that provides protection against mobile genetic elements (viruses, transposable elements and conjugative plasmids). CRISPR clusters contain sequences complementary to antecedent mobile elements and target invading nucleic acids. CRISPR clusters are transcribed and processed into CRISPR RNA (crRNA).</text>
</comment>
<dbReference type="Pfam" id="PF01930">
    <property type="entry name" value="Cas_Cas4"/>
    <property type="match status" value="1"/>
</dbReference>
<keyword evidence="7 13" id="KW-0378">Hydrolase</keyword>
<evidence type="ECO:0000256" key="2">
    <source>
        <dbReference type="ARBA" id="ARBA00009189"/>
    </source>
</evidence>
<dbReference type="InterPro" id="IPR013343">
    <property type="entry name" value="CRISPR-assoc_prot_Cas4"/>
</dbReference>
<dbReference type="PANTHER" id="PTHR36531:SF6">
    <property type="entry name" value="DNA REPLICATION ATP-DEPENDENT HELICASE_NUCLEASE DNA2"/>
    <property type="match status" value="1"/>
</dbReference>
<evidence type="ECO:0000256" key="3">
    <source>
        <dbReference type="ARBA" id="ARBA00012768"/>
    </source>
</evidence>
<dbReference type="Gene3D" id="3.90.320.10">
    <property type="match status" value="1"/>
</dbReference>
<accession>A0A9D2H8S0</accession>
<evidence type="ECO:0000313" key="16">
    <source>
        <dbReference type="Proteomes" id="UP000824223"/>
    </source>
</evidence>
<evidence type="ECO:0000256" key="8">
    <source>
        <dbReference type="ARBA" id="ARBA00022839"/>
    </source>
</evidence>
<reference evidence="15" key="1">
    <citation type="journal article" date="2021" name="PeerJ">
        <title>Extensive microbial diversity within the chicken gut microbiome revealed by metagenomics and culture.</title>
        <authorList>
            <person name="Gilroy R."/>
            <person name="Ravi A."/>
            <person name="Getino M."/>
            <person name="Pursley I."/>
            <person name="Horton D.L."/>
            <person name="Alikhan N.F."/>
            <person name="Baker D."/>
            <person name="Gharbi K."/>
            <person name="Hall N."/>
            <person name="Watson M."/>
            <person name="Adriaenssens E.M."/>
            <person name="Foster-Nyarko E."/>
            <person name="Jarju S."/>
            <person name="Secka A."/>
            <person name="Antonio M."/>
            <person name="Oren A."/>
            <person name="Chaudhuri R.R."/>
            <person name="La Ragione R."/>
            <person name="Hildebrand F."/>
            <person name="Pallen M.J."/>
        </authorList>
    </citation>
    <scope>NUCLEOTIDE SEQUENCE</scope>
    <source>
        <strain evidence="15">ChiSjej2B20-11307</strain>
    </source>
</reference>
<dbReference type="AlphaFoldDB" id="A0A9D2H8S0"/>
<name>A0A9D2H8S0_9FIRM</name>
<keyword evidence="5 13" id="KW-0540">Nuclease</keyword>
<dbReference type="InterPro" id="IPR011604">
    <property type="entry name" value="PDDEXK-like_dom_sf"/>
</dbReference>
<comment type="cofactor">
    <cofactor evidence="13">
        <name>Mg(2+)</name>
        <dbReference type="ChEBI" id="CHEBI:18420"/>
    </cofactor>
    <cofactor evidence="13">
        <name>Mn(2+)</name>
        <dbReference type="ChEBI" id="CHEBI:29035"/>
    </cofactor>
    <text evidence="13">Mg(2+) or Mn(2+) required for ssDNA cleavage activity.</text>
</comment>
<evidence type="ECO:0000256" key="12">
    <source>
        <dbReference type="ARBA" id="ARBA00023211"/>
    </source>
</evidence>
<keyword evidence="12 13" id="KW-0464">Manganese</keyword>
<keyword evidence="9 13" id="KW-0408">Iron</keyword>